<dbReference type="Pfam" id="PF06071">
    <property type="entry name" value="YchF-GTPase_C"/>
    <property type="match status" value="1"/>
</dbReference>
<dbReference type="PANTHER" id="PTHR23305:SF18">
    <property type="entry name" value="OBG-TYPE G DOMAIN-CONTAINING PROTEIN"/>
    <property type="match status" value="1"/>
</dbReference>
<dbReference type="PRINTS" id="PR00326">
    <property type="entry name" value="GTP1OBG"/>
</dbReference>
<evidence type="ECO:0000256" key="6">
    <source>
        <dbReference type="HAMAP-Rule" id="MF_00944"/>
    </source>
</evidence>
<dbReference type="GO" id="GO:0043023">
    <property type="term" value="F:ribosomal large subunit binding"/>
    <property type="evidence" value="ECO:0007669"/>
    <property type="project" value="UniProtKB-UniRule"/>
</dbReference>
<feature type="binding site" evidence="6">
    <location>
        <begin position="10"/>
        <end position="15"/>
    </location>
    <ligand>
        <name>ATP</name>
        <dbReference type="ChEBI" id="CHEBI:30616"/>
    </ligand>
</feature>
<evidence type="ECO:0000259" key="8">
    <source>
        <dbReference type="PROSITE" id="PS51880"/>
    </source>
</evidence>
<dbReference type="InterPro" id="IPR012676">
    <property type="entry name" value="TGS-like"/>
</dbReference>
<dbReference type="InterPro" id="IPR004095">
    <property type="entry name" value="TGS"/>
</dbReference>
<dbReference type="CDD" id="cd01900">
    <property type="entry name" value="YchF"/>
    <property type="match status" value="1"/>
</dbReference>
<dbReference type="GO" id="GO:0005525">
    <property type="term" value="F:GTP binding"/>
    <property type="evidence" value="ECO:0007669"/>
    <property type="project" value="InterPro"/>
</dbReference>
<dbReference type="PIRSF" id="PIRSF006641">
    <property type="entry name" value="CHP00092"/>
    <property type="match status" value="1"/>
</dbReference>
<evidence type="ECO:0000256" key="2">
    <source>
        <dbReference type="ARBA" id="ARBA00022723"/>
    </source>
</evidence>
<proteinExistence type="inferred from homology"/>
<accession>A0A7R7IDA8</accession>
<dbReference type="EMBL" id="AP024169">
    <property type="protein sequence ID" value="BCN31563.1"/>
    <property type="molecule type" value="Genomic_DNA"/>
</dbReference>
<dbReference type="InterPro" id="IPR041706">
    <property type="entry name" value="YchF_N"/>
</dbReference>
<dbReference type="SUPFAM" id="SSF81271">
    <property type="entry name" value="TGS-like"/>
    <property type="match status" value="1"/>
</dbReference>
<dbReference type="Gene3D" id="1.10.150.300">
    <property type="entry name" value="TGS-like domain"/>
    <property type="match status" value="1"/>
</dbReference>
<keyword evidence="3 6" id="KW-0547">Nucleotide-binding</keyword>
<dbReference type="InterPro" id="IPR004396">
    <property type="entry name" value="ATPase_YchF/OLA1"/>
</dbReference>
<dbReference type="Proteomes" id="UP000595897">
    <property type="component" value="Chromosome"/>
</dbReference>
<dbReference type="InterPro" id="IPR027417">
    <property type="entry name" value="P-loop_NTPase"/>
</dbReference>
<evidence type="ECO:0000256" key="5">
    <source>
        <dbReference type="ARBA" id="ARBA00022842"/>
    </source>
</evidence>
<organism evidence="9 10">
    <name type="scientific">Anaeromicropila herbilytica</name>
    <dbReference type="NCBI Taxonomy" id="2785025"/>
    <lineage>
        <taxon>Bacteria</taxon>
        <taxon>Bacillati</taxon>
        <taxon>Bacillota</taxon>
        <taxon>Clostridia</taxon>
        <taxon>Lachnospirales</taxon>
        <taxon>Lachnospiraceae</taxon>
        <taxon>Anaeromicropila</taxon>
    </lineage>
</organism>
<comment type="similarity">
    <text evidence="6">Belongs to the TRAFAC class OBG-HflX-like GTPase superfamily. OBG GTPase family. YchF/OLA1 subfamily.</text>
</comment>
<evidence type="ECO:0000256" key="3">
    <source>
        <dbReference type="ARBA" id="ARBA00022741"/>
    </source>
</evidence>
<name>A0A7R7IDA8_9FIRM</name>
<dbReference type="InterPro" id="IPR012675">
    <property type="entry name" value="Beta-grasp_dom_sf"/>
</dbReference>
<dbReference type="CDD" id="cd04867">
    <property type="entry name" value="TGS_YchF_OLA1"/>
    <property type="match status" value="1"/>
</dbReference>
<dbReference type="InterPro" id="IPR023192">
    <property type="entry name" value="TGS-like_dom_sf"/>
</dbReference>
<comment type="cofactor">
    <cofactor evidence="1">
        <name>Mg(2+)</name>
        <dbReference type="ChEBI" id="CHEBI:18420"/>
    </cofactor>
</comment>
<comment type="function">
    <text evidence="6">ATPase that binds to both the 70S ribosome and the 50S ribosomal subunit in a nucleotide-independent manner.</text>
</comment>
<keyword evidence="2" id="KW-0479">Metal-binding</keyword>
<dbReference type="GO" id="GO:0005524">
    <property type="term" value="F:ATP binding"/>
    <property type="evidence" value="ECO:0007669"/>
    <property type="project" value="UniProtKB-UniRule"/>
</dbReference>
<dbReference type="FunFam" id="3.10.20.30:FF:000001">
    <property type="entry name" value="Ribosome-binding ATPase YchF"/>
    <property type="match status" value="1"/>
</dbReference>
<dbReference type="PROSITE" id="PS51710">
    <property type="entry name" value="G_OBG"/>
    <property type="match status" value="1"/>
</dbReference>
<dbReference type="SUPFAM" id="SSF52540">
    <property type="entry name" value="P-loop containing nucleoside triphosphate hydrolases"/>
    <property type="match status" value="1"/>
</dbReference>
<dbReference type="Gene3D" id="3.10.20.30">
    <property type="match status" value="1"/>
</dbReference>
<reference evidence="9 10" key="1">
    <citation type="submission" date="2020-11" db="EMBL/GenBank/DDBJ databases">
        <title>Draft genome sequencing of a Lachnospiraceae strain isolated from anoxic soil subjected to BSD treatment.</title>
        <authorList>
            <person name="Uek A."/>
            <person name="Tonouchi A."/>
        </authorList>
    </citation>
    <scope>NUCLEOTIDE SEQUENCE [LARGE SCALE GENOMIC DNA]</scope>
    <source>
        <strain evidence="9 10">TB5</strain>
    </source>
</reference>
<evidence type="ECO:0000313" key="10">
    <source>
        <dbReference type="Proteomes" id="UP000595897"/>
    </source>
</evidence>
<dbReference type="RefSeq" id="WP_271712675.1">
    <property type="nucleotide sequence ID" value="NZ_AP024169.1"/>
</dbReference>
<evidence type="ECO:0000256" key="1">
    <source>
        <dbReference type="ARBA" id="ARBA00001946"/>
    </source>
</evidence>
<dbReference type="KEGG" id="ahb:bsdtb5_28580"/>
<protein>
    <recommendedName>
        <fullName evidence="6">Ribosome-binding ATPase YchF</fullName>
    </recommendedName>
</protein>
<evidence type="ECO:0000256" key="4">
    <source>
        <dbReference type="ARBA" id="ARBA00022840"/>
    </source>
</evidence>
<keyword evidence="5" id="KW-0460">Magnesium</keyword>
<dbReference type="HAMAP" id="MF_00944">
    <property type="entry name" value="YchF_OLA1_ATPase"/>
    <property type="match status" value="1"/>
</dbReference>
<dbReference type="NCBIfam" id="TIGR00092">
    <property type="entry name" value="redox-regulated ATPase YchF"/>
    <property type="match status" value="1"/>
</dbReference>
<dbReference type="AlphaFoldDB" id="A0A7R7IDA8"/>
<keyword evidence="4 6" id="KW-0067">ATP-binding</keyword>
<dbReference type="Gene3D" id="3.40.50.300">
    <property type="entry name" value="P-loop containing nucleotide triphosphate hydrolases"/>
    <property type="match status" value="1"/>
</dbReference>
<gene>
    <name evidence="6 9" type="primary">ychF</name>
    <name evidence="9" type="ORF">bsdtb5_28580</name>
</gene>
<dbReference type="GO" id="GO:0016887">
    <property type="term" value="F:ATP hydrolysis activity"/>
    <property type="evidence" value="ECO:0007669"/>
    <property type="project" value="UniProtKB-UniRule"/>
</dbReference>
<feature type="domain" description="OBG-type G" evidence="7">
    <location>
        <begin position="1"/>
        <end position="258"/>
    </location>
</feature>
<dbReference type="GO" id="GO:0046872">
    <property type="term" value="F:metal ion binding"/>
    <property type="evidence" value="ECO:0007669"/>
    <property type="project" value="UniProtKB-KW"/>
</dbReference>
<dbReference type="Pfam" id="PF01926">
    <property type="entry name" value="MMR_HSR1"/>
    <property type="match status" value="1"/>
</dbReference>
<keyword evidence="10" id="KW-1185">Reference proteome</keyword>
<dbReference type="InterPro" id="IPR031167">
    <property type="entry name" value="G_OBG"/>
</dbReference>
<dbReference type="InterPro" id="IPR013029">
    <property type="entry name" value="YchF_C"/>
</dbReference>
<feature type="domain" description="TGS" evidence="8">
    <location>
        <begin position="280"/>
        <end position="363"/>
    </location>
</feature>
<dbReference type="PANTHER" id="PTHR23305">
    <property type="entry name" value="OBG GTPASE FAMILY"/>
    <property type="match status" value="1"/>
</dbReference>
<sequence>MKLGIVGLPNVGKSTLFNSITKAGAESANYPFCTIDPNVGIVSVPDERLQALANLYNSQKILPAAIEFVDIAGLVKGASKGEGLGNQFLANIREVDAIVHVVRCFEDSNIIHVDGSIDPLRDIETINLELIFSDIEVIDRRMQRASKGAKNDKALAKEVELLERVKAYLEDGKLAKGFDTDDEEELALLESYNLLTYKPVIYAANVLEDDLADDAVNNANVAKVRDFAKGENSEVFVICAQIEQEMAELEEDEKKMFLEDLGIKESGLEKLIRASYRLLGLISYLTAGPQETRAWTITKGTKAPGAAGKIHTDFERGFIRAEVVSFQNLTECGSYNAAKDKGLVRSEGKEYVVQDGDVILFRFNV</sequence>
<evidence type="ECO:0000313" key="9">
    <source>
        <dbReference type="EMBL" id="BCN31563.1"/>
    </source>
</evidence>
<dbReference type="FunFam" id="1.10.150.300:FF:000001">
    <property type="entry name" value="Ribosome-binding ATPase YchF"/>
    <property type="match status" value="1"/>
</dbReference>
<evidence type="ECO:0000259" key="7">
    <source>
        <dbReference type="PROSITE" id="PS51710"/>
    </source>
</evidence>
<dbReference type="PROSITE" id="PS51880">
    <property type="entry name" value="TGS"/>
    <property type="match status" value="1"/>
</dbReference>
<dbReference type="GO" id="GO:0005737">
    <property type="term" value="C:cytoplasm"/>
    <property type="evidence" value="ECO:0007669"/>
    <property type="project" value="TreeGrafter"/>
</dbReference>
<dbReference type="InterPro" id="IPR006073">
    <property type="entry name" value="GTP-bd"/>
</dbReference>